<keyword evidence="2" id="KW-1185">Reference proteome</keyword>
<gene>
    <name evidence="1" type="ORF">RHMOL_Rhmol02G0103400</name>
</gene>
<dbReference type="EMBL" id="CM046389">
    <property type="protein sequence ID" value="KAI8567214.1"/>
    <property type="molecule type" value="Genomic_DNA"/>
</dbReference>
<name>A0ACC0PQ06_RHOML</name>
<proteinExistence type="predicted"/>
<evidence type="ECO:0000313" key="1">
    <source>
        <dbReference type="EMBL" id="KAI8567214.1"/>
    </source>
</evidence>
<protein>
    <submittedName>
        <fullName evidence="1">Uncharacterized protein</fullName>
    </submittedName>
</protein>
<organism evidence="1 2">
    <name type="scientific">Rhododendron molle</name>
    <name type="common">Chinese azalea</name>
    <name type="synonym">Azalea mollis</name>
    <dbReference type="NCBI Taxonomy" id="49168"/>
    <lineage>
        <taxon>Eukaryota</taxon>
        <taxon>Viridiplantae</taxon>
        <taxon>Streptophyta</taxon>
        <taxon>Embryophyta</taxon>
        <taxon>Tracheophyta</taxon>
        <taxon>Spermatophyta</taxon>
        <taxon>Magnoliopsida</taxon>
        <taxon>eudicotyledons</taxon>
        <taxon>Gunneridae</taxon>
        <taxon>Pentapetalae</taxon>
        <taxon>asterids</taxon>
        <taxon>Ericales</taxon>
        <taxon>Ericaceae</taxon>
        <taxon>Ericoideae</taxon>
        <taxon>Rhodoreae</taxon>
        <taxon>Rhododendron</taxon>
    </lineage>
</organism>
<dbReference type="Proteomes" id="UP001062846">
    <property type="component" value="Chromosome 2"/>
</dbReference>
<accession>A0ACC0PQ06</accession>
<sequence>MTTSRTFQGHPKHVLVLGSQVLVQAAHSKDILQINYDKSMICGVDVEEIQLGRLGLWADAALCCYKSATPGFGFAAEMLLLLLEGLLKTHFRKFVWSHYLI</sequence>
<reference evidence="1" key="1">
    <citation type="submission" date="2022-02" db="EMBL/GenBank/DDBJ databases">
        <title>Plant Genome Project.</title>
        <authorList>
            <person name="Zhang R.-G."/>
        </authorList>
    </citation>
    <scope>NUCLEOTIDE SEQUENCE</scope>
    <source>
        <strain evidence="1">AT1</strain>
    </source>
</reference>
<comment type="caution">
    <text evidence="1">The sequence shown here is derived from an EMBL/GenBank/DDBJ whole genome shotgun (WGS) entry which is preliminary data.</text>
</comment>
<evidence type="ECO:0000313" key="2">
    <source>
        <dbReference type="Proteomes" id="UP001062846"/>
    </source>
</evidence>